<sequence length="274" mass="31564">MSFIYKYWFFQFDFPNKNKKPYKSSGSNMVKNEILRTYLPENFEIIPLSKIASFLSGYPFSKSDYVKEGRYKLITIKNVQENGINLNVDNYINNTPKGMQDYCNLKPYDILLSLTGNVGRSGIIYSKGCQLNQRVALVKPSDPNLNSYIYCMLKSEWIRNKLQNISNGPSQSNLSTTEVEKPLIPFNNEIAIKFANLTKPIIKNIVKNLSKNQRITKLLFNHTPYKRTSRDIWLTSKLSFILLFISILLSIFFCVSKFGKFISIFLLSYGAIDG</sequence>
<keyword evidence="7" id="KW-1185">Reference proteome</keyword>
<feature type="domain" description="Type I restriction modification DNA specificity" evidence="5">
    <location>
        <begin position="40"/>
        <end position="186"/>
    </location>
</feature>
<keyword evidence="4" id="KW-0812">Transmembrane</keyword>
<accession>I1A5U6</accession>
<dbReference type="AlphaFoldDB" id="I1A5U6"/>
<dbReference type="InterPro" id="IPR000055">
    <property type="entry name" value="Restrct_endonuc_typeI_TRD"/>
</dbReference>
<evidence type="ECO:0000313" key="7">
    <source>
        <dbReference type="Proteomes" id="UP000006229"/>
    </source>
</evidence>
<evidence type="ECO:0000313" key="6">
    <source>
        <dbReference type="EMBL" id="EIE41867.1"/>
    </source>
</evidence>
<proteinExistence type="inferred from homology"/>
<evidence type="ECO:0000256" key="3">
    <source>
        <dbReference type="ARBA" id="ARBA00023125"/>
    </source>
</evidence>
<keyword evidence="4" id="KW-0472">Membrane</keyword>
<dbReference type="PANTHER" id="PTHR30408">
    <property type="entry name" value="TYPE-1 RESTRICTION ENZYME ECOKI SPECIFICITY PROTEIN"/>
    <property type="match status" value="1"/>
</dbReference>
<evidence type="ECO:0000256" key="2">
    <source>
        <dbReference type="ARBA" id="ARBA00022747"/>
    </source>
</evidence>
<dbReference type="InterPro" id="IPR044946">
    <property type="entry name" value="Restrct_endonuc_typeI_TRD_sf"/>
</dbReference>
<dbReference type="SUPFAM" id="SSF116734">
    <property type="entry name" value="DNA methylase specificity domain"/>
    <property type="match status" value="1"/>
</dbReference>
<name>I1A5U6_9BACT</name>
<keyword evidence="3" id="KW-0238">DNA-binding</keyword>
<keyword evidence="2" id="KW-0680">Restriction system</keyword>
<evidence type="ECO:0000256" key="1">
    <source>
        <dbReference type="ARBA" id="ARBA00010923"/>
    </source>
</evidence>
<dbReference type="Gene3D" id="3.90.220.20">
    <property type="entry name" value="DNA methylase specificity domains"/>
    <property type="match status" value="1"/>
</dbReference>
<dbReference type="PATRIC" id="fig|1131455.3.peg.462"/>
<gene>
    <name evidence="6" type="ORF">MCANUFG4_02261</name>
</gene>
<dbReference type="RefSeq" id="WP_004797192.1">
    <property type="nucleotide sequence ID" value="NZ_AJFU01000005.1"/>
</dbReference>
<reference evidence="6 7" key="1">
    <citation type="journal article" date="2012" name="J. Bacteriol.">
        <title>Genome annotation of five Mycoplasma canis strains.</title>
        <authorList>
            <person name="Brown D.R."/>
            <person name="May M."/>
            <person name="Michaels D.L."/>
            <person name="Barbet A.F."/>
        </authorList>
    </citation>
    <scope>NUCLEOTIDE SEQUENCE [LARGE SCALE GENOMIC DNA]</scope>
    <source>
        <strain evidence="6 7">UFG4</strain>
    </source>
</reference>
<organism evidence="6 7">
    <name type="scientific">Mycoplasmopsis canis UFG4</name>
    <dbReference type="NCBI Taxonomy" id="1131455"/>
    <lineage>
        <taxon>Bacteria</taxon>
        <taxon>Bacillati</taxon>
        <taxon>Mycoplasmatota</taxon>
        <taxon>Mycoplasmoidales</taxon>
        <taxon>Metamycoplasmataceae</taxon>
        <taxon>Mycoplasmopsis</taxon>
    </lineage>
</organism>
<dbReference type="GO" id="GO:0009307">
    <property type="term" value="P:DNA restriction-modification system"/>
    <property type="evidence" value="ECO:0007669"/>
    <property type="project" value="UniProtKB-KW"/>
</dbReference>
<dbReference type="GO" id="GO:0003677">
    <property type="term" value="F:DNA binding"/>
    <property type="evidence" value="ECO:0007669"/>
    <property type="project" value="UniProtKB-KW"/>
</dbReference>
<protein>
    <submittedName>
        <fullName evidence="6">Type I restriction/modification specificity protein</fullName>
    </submittedName>
</protein>
<dbReference type="InterPro" id="IPR052021">
    <property type="entry name" value="Type-I_RS_S_subunit"/>
</dbReference>
<keyword evidence="4" id="KW-1133">Transmembrane helix</keyword>
<comment type="caution">
    <text evidence="6">The sequence shown here is derived from an EMBL/GenBank/DDBJ whole genome shotgun (WGS) entry which is preliminary data.</text>
</comment>
<dbReference type="Pfam" id="PF01420">
    <property type="entry name" value="Methylase_S"/>
    <property type="match status" value="1"/>
</dbReference>
<feature type="transmembrane region" description="Helical" evidence="4">
    <location>
        <begin position="232"/>
        <end position="255"/>
    </location>
</feature>
<comment type="similarity">
    <text evidence="1">Belongs to the type-I restriction system S methylase family.</text>
</comment>
<dbReference type="EMBL" id="AJFU01000005">
    <property type="protein sequence ID" value="EIE41867.1"/>
    <property type="molecule type" value="Genomic_DNA"/>
</dbReference>
<dbReference type="Proteomes" id="UP000006229">
    <property type="component" value="Unassembled WGS sequence"/>
</dbReference>
<dbReference type="PANTHER" id="PTHR30408:SF12">
    <property type="entry name" value="TYPE I RESTRICTION ENZYME MJAVIII SPECIFICITY SUBUNIT"/>
    <property type="match status" value="1"/>
</dbReference>
<evidence type="ECO:0000259" key="5">
    <source>
        <dbReference type="Pfam" id="PF01420"/>
    </source>
</evidence>
<evidence type="ECO:0000256" key="4">
    <source>
        <dbReference type="SAM" id="Phobius"/>
    </source>
</evidence>